<feature type="repeat" description="PPR" evidence="3">
    <location>
        <begin position="506"/>
        <end position="540"/>
    </location>
</feature>
<organism evidence="4 5">
    <name type="scientific">Brassica napus</name>
    <name type="common">Rape</name>
    <dbReference type="NCBI Taxonomy" id="3708"/>
    <lineage>
        <taxon>Eukaryota</taxon>
        <taxon>Viridiplantae</taxon>
        <taxon>Streptophyta</taxon>
        <taxon>Embryophyta</taxon>
        <taxon>Tracheophyta</taxon>
        <taxon>Spermatophyta</taxon>
        <taxon>Magnoliopsida</taxon>
        <taxon>eudicotyledons</taxon>
        <taxon>Gunneridae</taxon>
        <taxon>Pentapetalae</taxon>
        <taxon>rosids</taxon>
        <taxon>malvids</taxon>
        <taxon>Brassicales</taxon>
        <taxon>Brassicaceae</taxon>
        <taxon>Brassiceae</taxon>
        <taxon>Brassica</taxon>
    </lineage>
</organism>
<comment type="similarity">
    <text evidence="1">Belongs to the PPR family. P subfamily.</text>
</comment>
<reference evidence="4 5" key="1">
    <citation type="submission" date="2021-05" db="EMBL/GenBank/DDBJ databases">
        <title>Genome Assembly of Synthetic Allotetraploid Brassica napus Reveals Homoeologous Exchanges between Subgenomes.</title>
        <authorList>
            <person name="Davis J.T."/>
        </authorList>
    </citation>
    <scope>NUCLEOTIDE SEQUENCE [LARGE SCALE GENOMIC DNA]</scope>
    <source>
        <strain evidence="5">cv. Da-Ae</strain>
        <tissue evidence="4">Seedling</tissue>
    </source>
</reference>
<dbReference type="Pfam" id="PF13041">
    <property type="entry name" value="PPR_2"/>
    <property type="match status" value="5"/>
</dbReference>
<feature type="repeat" description="PPR" evidence="3">
    <location>
        <begin position="541"/>
        <end position="575"/>
    </location>
</feature>
<evidence type="ECO:0000256" key="2">
    <source>
        <dbReference type="ARBA" id="ARBA00022737"/>
    </source>
</evidence>
<evidence type="ECO:0000256" key="1">
    <source>
        <dbReference type="ARBA" id="ARBA00007626"/>
    </source>
</evidence>
<dbReference type="Pfam" id="PF12854">
    <property type="entry name" value="PPR_1"/>
    <property type="match status" value="2"/>
</dbReference>
<feature type="repeat" description="PPR" evidence="3">
    <location>
        <begin position="471"/>
        <end position="505"/>
    </location>
</feature>
<dbReference type="PANTHER" id="PTHR47936">
    <property type="entry name" value="PPR_LONG DOMAIN-CONTAINING PROTEIN"/>
    <property type="match status" value="1"/>
</dbReference>
<gene>
    <name evidence="4" type="ORF">HID58_085495</name>
</gene>
<feature type="repeat" description="PPR" evidence="3">
    <location>
        <begin position="576"/>
        <end position="610"/>
    </location>
</feature>
<dbReference type="PANTHER" id="PTHR47936:SF1">
    <property type="entry name" value="PENTATRICOPEPTIDE REPEAT-CONTAINING PROTEIN GUN1, CHLOROPLASTIC"/>
    <property type="match status" value="1"/>
</dbReference>
<feature type="repeat" description="PPR" evidence="3">
    <location>
        <begin position="864"/>
        <end position="898"/>
    </location>
</feature>
<evidence type="ECO:0000313" key="4">
    <source>
        <dbReference type="EMBL" id="KAH0857234.1"/>
    </source>
</evidence>
<dbReference type="PROSITE" id="PS51375">
    <property type="entry name" value="PPR"/>
    <property type="match status" value="11"/>
</dbReference>
<keyword evidence="5" id="KW-1185">Reference proteome</keyword>
<feature type="repeat" description="PPR" evidence="3">
    <location>
        <begin position="611"/>
        <end position="645"/>
    </location>
</feature>
<dbReference type="Pfam" id="PF01535">
    <property type="entry name" value="PPR"/>
    <property type="match status" value="1"/>
</dbReference>
<dbReference type="InterPro" id="IPR011990">
    <property type="entry name" value="TPR-like_helical_dom_sf"/>
</dbReference>
<dbReference type="NCBIfam" id="TIGR00756">
    <property type="entry name" value="PPR"/>
    <property type="match status" value="11"/>
</dbReference>
<evidence type="ECO:0000256" key="3">
    <source>
        <dbReference type="PROSITE-ProRule" id="PRU00708"/>
    </source>
</evidence>
<feature type="repeat" description="PPR" evidence="3">
    <location>
        <begin position="689"/>
        <end position="723"/>
    </location>
</feature>
<evidence type="ECO:0000313" key="5">
    <source>
        <dbReference type="Proteomes" id="UP000824890"/>
    </source>
</evidence>
<sequence length="924" mass="103149">MRAGASGNNVSETINAAASAFASSDDRVHHQPSPIHKKRRWWDRFICFRPSTQRRKRIGKAALAPEPVHTDSTSNSGYRSVMTALPFIAPPSSPASFFQSEPPSATQSPVGILSFSPLPSNNNNNNNNNERPSIFAIGPYAHEPQLVSPPVFSTYTTEPSSAPVTPPLDESFYLTTTTPSSPEVPFAQLFNSNTNYGLRSPVSNYEFQFYQLPPGSPLAQLISPSSVMSGSGPASPFPDGVTHFQVSDPPKLLSPGKLHFSKAVTTPKEQKKIARPNKPVSFDLDADHFIRCVDQKLRTTFPEASASSHQEAAQYSSLGPNKEFDFGTDEKHLSVDDDEHSASTKNNNDWSFPVMQSGNSISWSQIKKTMRSILIAIALAPKRFVHQNLQGTGSPLSSLSSFCCWGRAFSGRSDDDYREKLRNDGKVEKMEMLGITLDLYTYSILINCFCKSSQLPLGFRYKMMKLGYDPNVVTLSSLLNGYCRCNRISEAVALVDQMVETGYQPNTITFNMLIHGLFLHNKASEAVALVDRMVAKGCQPDLFTYGVVVNGLCKRGEIDLALDLIKKMDKLKFEADVVIYSTVIDGLCKYKHVDDALDLFSEMEKKGVRGNVVTYNSLISCLCCYGRWRDASRLLKEMIERKINPTRVTFNALIDSFAKEGKLLEAESLPNLNTAFMYKEMIQRSIAPDIFTYNSLIYGFCMHNRIDEAKEMFDLMITKDCYPDVVTYNTLINGFCKSKRVEDGMELFREMYQRGLFGGTITYTTLIQGFFQARDCENAQEIFKQMVSCGVPPNIWTCNILLDGFCDNGKLEKVLVIFNDMQNSGMELGIITYNIIIGRMCRAGKVEDARELFCSLSLNGVKPDVITYTIMISGFGVKRLKQEAVALFRKMKEDGPLPDDRTYNALIRAHLWDGDKAASAELKK</sequence>
<protein>
    <recommendedName>
        <fullName evidence="6">Pentatricopeptide repeat-containing protein</fullName>
    </recommendedName>
</protein>
<feature type="repeat" description="PPR" evidence="3">
    <location>
        <begin position="759"/>
        <end position="793"/>
    </location>
</feature>
<accession>A0ABQ7XP81</accession>
<keyword evidence="2" id="KW-0677">Repeat</keyword>
<evidence type="ECO:0008006" key="6">
    <source>
        <dbReference type="Google" id="ProtNLM"/>
    </source>
</evidence>
<dbReference type="InterPro" id="IPR002885">
    <property type="entry name" value="PPR_rpt"/>
</dbReference>
<proteinExistence type="inferred from homology"/>
<dbReference type="Gene3D" id="1.25.40.10">
    <property type="entry name" value="Tetratricopeptide repeat domain"/>
    <property type="match status" value="5"/>
</dbReference>
<feature type="repeat" description="PPR" evidence="3">
    <location>
        <begin position="829"/>
        <end position="863"/>
    </location>
</feature>
<feature type="repeat" description="PPR" evidence="3">
    <location>
        <begin position="724"/>
        <end position="758"/>
    </location>
</feature>
<dbReference type="Proteomes" id="UP000824890">
    <property type="component" value="Unassembled WGS sequence"/>
</dbReference>
<name>A0ABQ7XP81_BRANA</name>
<dbReference type="EMBL" id="JAGKQM010000019">
    <property type="protein sequence ID" value="KAH0857234.1"/>
    <property type="molecule type" value="Genomic_DNA"/>
</dbReference>
<feature type="repeat" description="PPR" evidence="3">
    <location>
        <begin position="794"/>
        <end position="828"/>
    </location>
</feature>
<comment type="caution">
    <text evidence="4">The sequence shown here is derived from an EMBL/GenBank/DDBJ whole genome shotgun (WGS) entry which is preliminary data.</text>
</comment>